<accession>A0A428MHE4</accession>
<gene>
    <name evidence="1" type="ORF">EDE15_1798</name>
</gene>
<comment type="caution">
    <text evidence="1">The sequence shown here is derived from an EMBL/GenBank/DDBJ whole genome shotgun (WGS) entry which is preliminary data.</text>
</comment>
<evidence type="ECO:0000313" key="2">
    <source>
        <dbReference type="Proteomes" id="UP000269669"/>
    </source>
</evidence>
<dbReference type="Proteomes" id="UP000269669">
    <property type="component" value="Unassembled WGS sequence"/>
</dbReference>
<dbReference type="AlphaFoldDB" id="A0A428MHE4"/>
<protein>
    <submittedName>
        <fullName evidence="1">Uncharacterized protein</fullName>
    </submittedName>
</protein>
<proteinExistence type="predicted"/>
<reference evidence="1 2" key="1">
    <citation type="submission" date="2018-12" db="EMBL/GenBank/DDBJ databases">
        <title>Sequencing of bacterial isolates from soil warming experiment in Harvard Forest, Massachusetts, USA.</title>
        <authorList>
            <person name="Deangelis K."/>
        </authorList>
    </citation>
    <scope>NUCLEOTIDE SEQUENCE [LARGE SCALE GENOMIC DNA]</scope>
    <source>
        <strain evidence="1 2">EB153</strain>
    </source>
</reference>
<keyword evidence="2" id="KW-1185">Reference proteome</keyword>
<evidence type="ECO:0000313" key="1">
    <source>
        <dbReference type="EMBL" id="RSL16287.1"/>
    </source>
</evidence>
<dbReference type="EMBL" id="RSDW01000001">
    <property type="protein sequence ID" value="RSL16287.1"/>
    <property type="molecule type" value="Genomic_DNA"/>
</dbReference>
<name>A0A428MHE4_9BACT</name>
<sequence>MSLASRRWKHFTAMALIGDGVMAVLRPDNDALAWKHGPKPWKQLMGTLQERPVLTRTVGVLQIVGGVWWALHQEQAEEASLKPVEPAQ</sequence>
<organism evidence="1 2">
    <name type="scientific">Edaphobacter aggregans</name>
    <dbReference type="NCBI Taxonomy" id="570835"/>
    <lineage>
        <taxon>Bacteria</taxon>
        <taxon>Pseudomonadati</taxon>
        <taxon>Acidobacteriota</taxon>
        <taxon>Terriglobia</taxon>
        <taxon>Terriglobales</taxon>
        <taxon>Acidobacteriaceae</taxon>
        <taxon>Edaphobacter</taxon>
    </lineage>
</organism>
<dbReference type="OrthoDB" id="122649at2"/>
<dbReference type="RefSeq" id="WP_125484919.1">
    <property type="nucleotide sequence ID" value="NZ_RSDW01000001.1"/>
</dbReference>